<keyword evidence="2" id="KW-1185">Reference proteome</keyword>
<dbReference type="RefSeq" id="WP_031054216.1">
    <property type="nucleotide sequence ID" value="NZ_JBHSPX010000008.1"/>
</dbReference>
<gene>
    <name evidence="1" type="ORF">ACFP4F_26355</name>
</gene>
<evidence type="ECO:0000313" key="1">
    <source>
        <dbReference type="EMBL" id="MFC6066039.1"/>
    </source>
</evidence>
<reference evidence="2" key="1">
    <citation type="journal article" date="2019" name="Int. J. Syst. Evol. Microbiol.">
        <title>The Global Catalogue of Microorganisms (GCM) 10K type strain sequencing project: providing services to taxonomists for standard genome sequencing and annotation.</title>
        <authorList>
            <consortium name="The Broad Institute Genomics Platform"/>
            <consortium name="The Broad Institute Genome Sequencing Center for Infectious Disease"/>
            <person name="Wu L."/>
            <person name="Ma J."/>
        </authorList>
    </citation>
    <scope>NUCLEOTIDE SEQUENCE [LARGE SCALE GENOMIC DNA]</scope>
    <source>
        <strain evidence="2">CGMCC 1.15180</strain>
    </source>
</reference>
<evidence type="ECO:0008006" key="3">
    <source>
        <dbReference type="Google" id="ProtNLM"/>
    </source>
</evidence>
<organism evidence="1 2">
    <name type="scientific">Streptomyces ochraceiscleroticus</name>
    <dbReference type="NCBI Taxonomy" id="47761"/>
    <lineage>
        <taxon>Bacteria</taxon>
        <taxon>Bacillati</taxon>
        <taxon>Actinomycetota</taxon>
        <taxon>Actinomycetes</taxon>
        <taxon>Kitasatosporales</taxon>
        <taxon>Streptomycetaceae</taxon>
        <taxon>Streptomyces</taxon>
    </lineage>
</organism>
<accession>A0ABW1MQC2</accession>
<sequence>MGKTKKPALRPYAQYALASIRLFNGATALVAPTVLIQRLEGTSPPPPAAVYAFRLFGIRTVLLGLHMFTDDGDKLREGLREGLLIHGSDTMTAALLGIRGMVPPRTAALITAISATNVALCLQAWKQSK</sequence>
<proteinExistence type="predicted"/>
<dbReference type="EMBL" id="JBHSPX010000008">
    <property type="protein sequence ID" value="MFC6066039.1"/>
    <property type="molecule type" value="Genomic_DNA"/>
</dbReference>
<dbReference type="Proteomes" id="UP001596139">
    <property type="component" value="Unassembled WGS sequence"/>
</dbReference>
<comment type="caution">
    <text evidence="1">The sequence shown here is derived from an EMBL/GenBank/DDBJ whole genome shotgun (WGS) entry which is preliminary data.</text>
</comment>
<evidence type="ECO:0000313" key="2">
    <source>
        <dbReference type="Proteomes" id="UP001596139"/>
    </source>
</evidence>
<name>A0ABW1MQC2_9ACTN</name>
<protein>
    <recommendedName>
        <fullName evidence="3">DUF4267 domain-containing protein</fullName>
    </recommendedName>
</protein>